<name>A0A9P5HIV0_9HYPO</name>
<evidence type="ECO:0000256" key="5">
    <source>
        <dbReference type="SAM" id="MobiDB-lite"/>
    </source>
</evidence>
<keyword evidence="4" id="KW-0539">Nucleus</keyword>
<dbReference type="PROSITE" id="PS00463">
    <property type="entry name" value="ZN2_CY6_FUNGAL_1"/>
    <property type="match status" value="1"/>
</dbReference>
<keyword evidence="3" id="KW-0804">Transcription</keyword>
<evidence type="ECO:0000256" key="4">
    <source>
        <dbReference type="ARBA" id="ARBA00023242"/>
    </source>
</evidence>
<feature type="domain" description="Zn(2)-C6 fungal-type" evidence="6">
    <location>
        <begin position="32"/>
        <end position="61"/>
    </location>
</feature>
<dbReference type="SMART" id="SM00066">
    <property type="entry name" value="GAL4"/>
    <property type="match status" value="1"/>
</dbReference>
<dbReference type="InterPro" id="IPR036864">
    <property type="entry name" value="Zn2-C6_fun-type_DNA-bd_sf"/>
</dbReference>
<keyword evidence="8" id="KW-1185">Reference proteome</keyword>
<feature type="compositionally biased region" description="Acidic residues" evidence="5">
    <location>
        <begin position="153"/>
        <end position="163"/>
    </location>
</feature>
<dbReference type="InterPro" id="IPR051127">
    <property type="entry name" value="Fungal_SecMet_Regulators"/>
</dbReference>
<dbReference type="GO" id="GO:0008270">
    <property type="term" value="F:zinc ion binding"/>
    <property type="evidence" value="ECO:0007669"/>
    <property type="project" value="InterPro"/>
</dbReference>
<organism evidence="7 8">
    <name type="scientific">Cylindrodendrum hubeiense</name>
    <dbReference type="NCBI Taxonomy" id="595255"/>
    <lineage>
        <taxon>Eukaryota</taxon>
        <taxon>Fungi</taxon>
        <taxon>Dikarya</taxon>
        <taxon>Ascomycota</taxon>
        <taxon>Pezizomycotina</taxon>
        <taxon>Sordariomycetes</taxon>
        <taxon>Hypocreomycetidae</taxon>
        <taxon>Hypocreales</taxon>
        <taxon>Nectriaceae</taxon>
        <taxon>Cylindrodendrum</taxon>
    </lineage>
</organism>
<dbReference type="CDD" id="cd12148">
    <property type="entry name" value="fungal_TF_MHR"/>
    <property type="match status" value="1"/>
</dbReference>
<evidence type="ECO:0000256" key="2">
    <source>
        <dbReference type="ARBA" id="ARBA00023125"/>
    </source>
</evidence>
<dbReference type="Proteomes" id="UP000722485">
    <property type="component" value="Unassembled WGS sequence"/>
</dbReference>
<dbReference type="Gene3D" id="4.10.240.10">
    <property type="entry name" value="Zn(2)-C6 fungal-type DNA-binding domain"/>
    <property type="match status" value="1"/>
</dbReference>
<proteinExistence type="predicted"/>
<evidence type="ECO:0000313" key="8">
    <source>
        <dbReference type="Proteomes" id="UP000722485"/>
    </source>
</evidence>
<keyword evidence="2" id="KW-0238">DNA-binding</keyword>
<reference evidence="7" key="1">
    <citation type="submission" date="2020-03" db="EMBL/GenBank/DDBJ databases">
        <title>Draft Genome Sequence of Cylindrodendrum hubeiense.</title>
        <authorList>
            <person name="Buettner E."/>
            <person name="Kellner H."/>
        </authorList>
    </citation>
    <scope>NUCLEOTIDE SEQUENCE</scope>
    <source>
        <strain evidence="7">IHI 201604</strain>
    </source>
</reference>
<dbReference type="CDD" id="cd00067">
    <property type="entry name" value="GAL4"/>
    <property type="match status" value="1"/>
</dbReference>
<accession>A0A9P5HIV0</accession>
<dbReference type="InterPro" id="IPR001138">
    <property type="entry name" value="Zn2Cys6_DnaBD"/>
</dbReference>
<evidence type="ECO:0000256" key="1">
    <source>
        <dbReference type="ARBA" id="ARBA00023015"/>
    </source>
</evidence>
<dbReference type="Pfam" id="PF00172">
    <property type="entry name" value="Zn_clus"/>
    <property type="match status" value="1"/>
</dbReference>
<evidence type="ECO:0000256" key="3">
    <source>
        <dbReference type="ARBA" id="ARBA00023163"/>
    </source>
</evidence>
<feature type="region of interest" description="Disordered" evidence="5">
    <location>
        <begin position="137"/>
        <end position="180"/>
    </location>
</feature>
<dbReference type="PANTHER" id="PTHR47424:SF3">
    <property type="entry name" value="REGULATORY PROTEIN GAL4"/>
    <property type="match status" value="1"/>
</dbReference>
<gene>
    <name evidence="7" type="ORF">G7Z17_g4577</name>
</gene>
<evidence type="ECO:0000313" key="7">
    <source>
        <dbReference type="EMBL" id="KAF7552057.1"/>
    </source>
</evidence>
<dbReference type="GO" id="GO:0000981">
    <property type="term" value="F:DNA-binding transcription factor activity, RNA polymerase II-specific"/>
    <property type="evidence" value="ECO:0007669"/>
    <property type="project" value="InterPro"/>
</dbReference>
<evidence type="ECO:0000259" key="6">
    <source>
        <dbReference type="PROSITE" id="PS50048"/>
    </source>
</evidence>
<comment type="caution">
    <text evidence="7">The sequence shown here is derived from an EMBL/GenBank/DDBJ whole genome shotgun (WGS) entry which is preliminary data.</text>
</comment>
<feature type="compositionally biased region" description="Polar residues" evidence="5">
    <location>
        <begin position="90"/>
        <end position="101"/>
    </location>
</feature>
<dbReference type="GO" id="GO:0000435">
    <property type="term" value="P:positive regulation of transcription from RNA polymerase II promoter by galactose"/>
    <property type="evidence" value="ECO:0007669"/>
    <property type="project" value="TreeGrafter"/>
</dbReference>
<dbReference type="AlphaFoldDB" id="A0A9P5HIV0"/>
<keyword evidence="1" id="KW-0805">Transcription regulation</keyword>
<dbReference type="PANTHER" id="PTHR47424">
    <property type="entry name" value="REGULATORY PROTEIN GAL4"/>
    <property type="match status" value="1"/>
</dbReference>
<dbReference type="SUPFAM" id="SSF57701">
    <property type="entry name" value="Zn2/Cys6 DNA-binding domain"/>
    <property type="match status" value="1"/>
</dbReference>
<feature type="region of interest" description="Disordered" evidence="5">
    <location>
        <begin position="1"/>
        <end position="24"/>
    </location>
</feature>
<feature type="region of interest" description="Disordered" evidence="5">
    <location>
        <begin position="70"/>
        <end position="120"/>
    </location>
</feature>
<dbReference type="GO" id="GO:0005634">
    <property type="term" value="C:nucleus"/>
    <property type="evidence" value="ECO:0007669"/>
    <property type="project" value="TreeGrafter"/>
</dbReference>
<sequence length="443" mass="48923">MAEATDNRGTKRTNAQRGADLGKRRAPYALRACEACRRRKGKCDGQHPCGHCVGRGQNCNFNNGNGPGEWSDFQPLANDGDLVTPHQMDEQGNPSITSSGREPTGSDGQPHRQTGQCYYGPTSPDYSLNVAQMKIREGSLSASPSKRKQLASIEDEDASDDDSGIAGVDGGGISRDTWPPRNQADYLRLQQFRSLMNLQEATRLLLVYQEVVGDFHPILDLDDFMGKTRVWYTGETSAHSEGRTYSPRQVIPDTDENDLLILNIALAIALRAELTLSSTSSSIERLLQSNFQNIVNAKVVSPGCSIKDVKIILLTVKTERTDASIVMCSIVILDRQLSASTGLPTNFQHSDFEPLPKSSIKNPYLKAMIAFTLISDKFNDPISSAAKGEMYEDQDEFDVMNFQVEQWRKKAVDNQLYPQPAPEALFLLWVGRGSWQGTTPSRA</sequence>
<dbReference type="EMBL" id="JAANBB010000067">
    <property type="protein sequence ID" value="KAF7552057.1"/>
    <property type="molecule type" value="Genomic_DNA"/>
</dbReference>
<dbReference type="OrthoDB" id="2123952at2759"/>
<dbReference type="PROSITE" id="PS50048">
    <property type="entry name" value="ZN2_CY6_FUNGAL_2"/>
    <property type="match status" value="1"/>
</dbReference>
<protein>
    <recommendedName>
        <fullName evidence="6">Zn(2)-C6 fungal-type domain-containing protein</fullName>
    </recommendedName>
</protein>
<dbReference type="GO" id="GO:0000978">
    <property type="term" value="F:RNA polymerase II cis-regulatory region sequence-specific DNA binding"/>
    <property type="evidence" value="ECO:0007669"/>
    <property type="project" value="TreeGrafter"/>
</dbReference>